<evidence type="ECO:0008006" key="2">
    <source>
        <dbReference type="Google" id="ProtNLM"/>
    </source>
</evidence>
<dbReference type="Gene3D" id="2.120.10.30">
    <property type="entry name" value="TolB, C-terminal domain"/>
    <property type="match status" value="1"/>
</dbReference>
<dbReference type="InterPro" id="IPR011659">
    <property type="entry name" value="WD40"/>
</dbReference>
<organism evidence="1">
    <name type="scientific">hydrocarbon metagenome</name>
    <dbReference type="NCBI Taxonomy" id="938273"/>
    <lineage>
        <taxon>unclassified sequences</taxon>
        <taxon>metagenomes</taxon>
        <taxon>ecological metagenomes</taxon>
    </lineage>
</organism>
<reference evidence="1" key="1">
    <citation type="journal article" date="2015" name="Proc. Natl. Acad. Sci. U.S.A.">
        <title>Networks of energetic and metabolic interactions define dynamics in microbial communities.</title>
        <authorList>
            <person name="Embree M."/>
            <person name="Liu J.K."/>
            <person name="Al-Bassam M.M."/>
            <person name="Zengler K."/>
        </authorList>
    </citation>
    <scope>NUCLEOTIDE SEQUENCE</scope>
</reference>
<proteinExistence type="predicted"/>
<dbReference type="SUPFAM" id="SSF82171">
    <property type="entry name" value="DPP6 N-terminal domain-like"/>
    <property type="match status" value="1"/>
</dbReference>
<protein>
    <recommendedName>
        <fullName evidence="2">WD40-like Beta Propeller Repeat</fullName>
    </recommendedName>
</protein>
<dbReference type="Pfam" id="PF07676">
    <property type="entry name" value="PD40"/>
    <property type="match status" value="4"/>
</dbReference>
<gene>
    <name evidence="1" type="ORF">ASZ90_003833</name>
</gene>
<dbReference type="AlphaFoldDB" id="A0A0W8FZL1"/>
<dbReference type="PROSITE" id="PS51257">
    <property type="entry name" value="PROKAR_LIPOPROTEIN"/>
    <property type="match status" value="1"/>
</dbReference>
<accession>A0A0W8FZL1</accession>
<dbReference type="EMBL" id="LNQE01000483">
    <property type="protein sequence ID" value="KUG26335.1"/>
    <property type="molecule type" value="Genomic_DNA"/>
</dbReference>
<name>A0A0W8FZL1_9ZZZZ</name>
<comment type="caution">
    <text evidence="1">The sequence shown here is derived from an EMBL/GenBank/DDBJ whole genome shotgun (WGS) entry which is preliminary data.</text>
</comment>
<dbReference type="InterPro" id="IPR011042">
    <property type="entry name" value="6-blade_b-propeller_TolB-like"/>
</dbReference>
<sequence length="331" mass="37677">MKIIFTTIAVFLLLTSCTKEIPDNPKRYTNLFGEYMGQPVPNTSAEVFASGVISTGMYERDAAFYPDGSEFYNSVFQNNRSTLVYTRQINGRWTLPKVVSFSGIYNDIEPFITHDGKKLYFASNRPIEGGEPKDYDIWYSERMDDGGWGEPIVLGPEVNTEANEFYPSLTENGDLYFTSDNHNSLGKEDIFVSRFVDGSFLEYENLGDSVNSVDEEFNSFIAPDGSYLIYTTTGFGDGFGGGDLWICFKKEDQKWSSPKNLGENVNSHYLDFSPSLTPDGKFLFFSSNRVLTRNYETRTSYEQMIREFNNPYNGNGDIFWVSTEVIQNLKQ</sequence>
<evidence type="ECO:0000313" key="1">
    <source>
        <dbReference type="EMBL" id="KUG26335.1"/>
    </source>
</evidence>